<name>A0ABU9C069_9BURK</name>
<dbReference type="EC" id="2.6.1.-" evidence="2"/>
<dbReference type="InterPro" id="IPR015422">
    <property type="entry name" value="PyrdxlP-dep_Trfase_small"/>
</dbReference>
<keyword evidence="2" id="KW-0032">Aminotransferase</keyword>
<dbReference type="PANTHER" id="PTHR30244:SF42">
    <property type="entry name" value="UDP-2-ACETAMIDO-2-DEOXY-3-OXO-D-GLUCURONATE AMINOTRANSFERASE"/>
    <property type="match status" value="1"/>
</dbReference>
<comment type="caution">
    <text evidence="2">The sequence shown here is derived from an EMBL/GenBank/DDBJ whole genome shotgun (WGS) entry which is preliminary data.</text>
</comment>
<dbReference type="PANTHER" id="PTHR30244">
    <property type="entry name" value="TRANSAMINASE"/>
    <property type="match status" value="1"/>
</dbReference>
<sequence length="364" mass="39112">MQFTDLQAQYAALKSQIDSRIQRVLDHGQYIMGPEVAELEGALAKFTGSRHCITVSSGTEALLIALMALDLQPGDEVITSPFTFAATAEVIVLLGGVPVFVDVEPDTCNINAALIEAAITPRTRAVMPVSLYGQVADMDAINAVAARHGLPVIEDAAQSFGASYQGRRSCALSTFGATSFFPSKPLGCYGDGGALFTDDDALAQAAREIRVHGQSARYTHTRVGVGGRMDTLQCAVVLAKLPRFEWELARRHALGERYRELLAGLKLQLLAVRPDRDCVWGQFTVMVEGRTEVQAALKELGVPTAVHYPRPMHQQLAYERFAPAAGCPVSEQVAARVMSLPMSADLTEADQDQVVAALRSVVGA</sequence>
<keyword evidence="2" id="KW-0808">Transferase</keyword>
<dbReference type="InterPro" id="IPR015421">
    <property type="entry name" value="PyrdxlP-dep_Trfase_major"/>
</dbReference>
<dbReference type="InterPro" id="IPR000653">
    <property type="entry name" value="DegT/StrS_aminotransferase"/>
</dbReference>
<reference evidence="2 3" key="1">
    <citation type="submission" date="2024-04" db="EMBL/GenBank/DDBJ databases">
        <title>Novel species of the genus Ideonella isolated from streams.</title>
        <authorList>
            <person name="Lu H."/>
        </authorList>
    </citation>
    <scope>NUCLEOTIDE SEQUENCE [LARGE SCALE GENOMIC DNA]</scope>
    <source>
        <strain evidence="2 3">LYT19W</strain>
    </source>
</reference>
<evidence type="ECO:0000313" key="3">
    <source>
        <dbReference type="Proteomes" id="UP001379945"/>
    </source>
</evidence>
<organism evidence="2 3">
    <name type="scientific">Ideonella margarita</name>
    <dbReference type="NCBI Taxonomy" id="2984191"/>
    <lineage>
        <taxon>Bacteria</taxon>
        <taxon>Pseudomonadati</taxon>
        <taxon>Pseudomonadota</taxon>
        <taxon>Betaproteobacteria</taxon>
        <taxon>Burkholderiales</taxon>
        <taxon>Sphaerotilaceae</taxon>
        <taxon>Ideonella</taxon>
    </lineage>
</organism>
<dbReference type="GO" id="GO:0008483">
    <property type="term" value="F:transaminase activity"/>
    <property type="evidence" value="ECO:0007669"/>
    <property type="project" value="UniProtKB-KW"/>
</dbReference>
<evidence type="ECO:0000256" key="1">
    <source>
        <dbReference type="RuleBase" id="RU004508"/>
    </source>
</evidence>
<dbReference type="InterPro" id="IPR015424">
    <property type="entry name" value="PyrdxlP-dep_Trfase"/>
</dbReference>
<dbReference type="EMBL" id="JBBUTI010000001">
    <property type="protein sequence ID" value="MEK8045006.1"/>
    <property type="molecule type" value="Genomic_DNA"/>
</dbReference>
<dbReference type="Pfam" id="PF01041">
    <property type="entry name" value="DegT_DnrJ_EryC1"/>
    <property type="match status" value="1"/>
</dbReference>
<dbReference type="Gene3D" id="3.90.1150.10">
    <property type="entry name" value="Aspartate Aminotransferase, domain 1"/>
    <property type="match status" value="1"/>
</dbReference>
<dbReference type="Proteomes" id="UP001379945">
    <property type="component" value="Unassembled WGS sequence"/>
</dbReference>
<comment type="similarity">
    <text evidence="1">Belongs to the DegT/DnrJ/EryC1 family.</text>
</comment>
<gene>
    <name evidence="2" type="ORF">AACH00_01450</name>
</gene>
<dbReference type="PIRSF" id="PIRSF000390">
    <property type="entry name" value="PLP_StrS"/>
    <property type="match status" value="1"/>
</dbReference>
<keyword evidence="1" id="KW-0663">Pyridoxal phosphate</keyword>
<dbReference type="Gene3D" id="3.40.640.10">
    <property type="entry name" value="Type I PLP-dependent aspartate aminotransferase-like (Major domain)"/>
    <property type="match status" value="1"/>
</dbReference>
<dbReference type="RefSeq" id="WP_341397159.1">
    <property type="nucleotide sequence ID" value="NZ_JBBUTI010000001.1"/>
</dbReference>
<protein>
    <submittedName>
        <fullName evidence="2">DegT/DnrJ/EryC1/StrS family aminotransferase</fullName>
        <ecNumber evidence="2">2.6.1.-</ecNumber>
    </submittedName>
</protein>
<dbReference type="SUPFAM" id="SSF53383">
    <property type="entry name" value="PLP-dependent transferases"/>
    <property type="match status" value="1"/>
</dbReference>
<evidence type="ECO:0000313" key="2">
    <source>
        <dbReference type="EMBL" id="MEK8045006.1"/>
    </source>
</evidence>
<dbReference type="CDD" id="cd00616">
    <property type="entry name" value="AHBA_syn"/>
    <property type="match status" value="1"/>
</dbReference>
<proteinExistence type="inferred from homology"/>
<accession>A0ABU9C069</accession>
<keyword evidence="3" id="KW-1185">Reference proteome</keyword>